<evidence type="ECO:0000256" key="3">
    <source>
        <dbReference type="ARBA" id="ARBA00022801"/>
    </source>
</evidence>
<dbReference type="InterPro" id="IPR030397">
    <property type="entry name" value="SEPARIN_core_dom"/>
</dbReference>
<comment type="catalytic activity">
    <reaction evidence="1">
        <text>All bonds known to be hydrolyzed by this endopeptidase have arginine in P1 and an acidic residue in P4. P6 is often occupied by an acidic residue or by a hydroxy-amino-acid residue, the phosphorylation of which enhances cleavage.</text>
        <dbReference type="EC" id="3.4.22.49"/>
    </reaction>
</comment>
<dbReference type="GO" id="GO:0051307">
    <property type="term" value="P:meiotic chromosome separation"/>
    <property type="evidence" value="ECO:0007669"/>
    <property type="project" value="TreeGrafter"/>
</dbReference>
<keyword evidence="3" id="KW-0378">Hydrolase</keyword>
<reference evidence="6" key="1">
    <citation type="submission" date="2015-10" db="EMBL/GenBank/DDBJ databases">
        <title>EvidentialGene: Evidence-directed Construction of Complete mRNA Transcriptomes without Genomes.</title>
        <authorList>
            <person name="Gilbert D.G."/>
        </authorList>
    </citation>
    <scope>NUCLEOTIDE SEQUENCE</scope>
</reference>
<proteinExistence type="predicted"/>
<evidence type="ECO:0000256" key="1">
    <source>
        <dbReference type="ARBA" id="ARBA00000451"/>
    </source>
</evidence>
<evidence type="ECO:0000256" key="5">
    <source>
        <dbReference type="SAM" id="MobiDB-lite"/>
    </source>
</evidence>
<dbReference type="AlphaFoldDB" id="A0A0P5ZU88"/>
<feature type="compositionally biased region" description="Polar residues" evidence="5">
    <location>
        <begin position="566"/>
        <end position="579"/>
    </location>
</feature>
<feature type="region of interest" description="Disordered" evidence="5">
    <location>
        <begin position="565"/>
        <end position="586"/>
    </location>
</feature>
<dbReference type="EC" id="3.4.22.49" evidence="2"/>
<dbReference type="PANTHER" id="PTHR12792">
    <property type="entry name" value="EXTRA SPINDLE POLES 1-RELATED"/>
    <property type="match status" value="1"/>
</dbReference>
<dbReference type="GO" id="GO:0005634">
    <property type="term" value="C:nucleus"/>
    <property type="evidence" value="ECO:0007669"/>
    <property type="project" value="InterPro"/>
</dbReference>
<dbReference type="OrthoDB" id="10255632at2759"/>
<dbReference type="Pfam" id="PF03568">
    <property type="entry name" value="Separin_C"/>
    <property type="match status" value="1"/>
</dbReference>
<dbReference type="GO" id="GO:0004197">
    <property type="term" value="F:cysteine-type endopeptidase activity"/>
    <property type="evidence" value="ECO:0007669"/>
    <property type="project" value="InterPro"/>
</dbReference>
<dbReference type="EMBL" id="GDIQ01059170">
    <property type="protein sequence ID" value="JAN35567.1"/>
    <property type="molecule type" value="Transcribed_RNA"/>
</dbReference>
<dbReference type="PROSITE" id="PS51700">
    <property type="entry name" value="SEPARIN"/>
    <property type="match status" value="1"/>
</dbReference>
<evidence type="ECO:0000256" key="4">
    <source>
        <dbReference type="ARBA" id="ARBA00022829"/>
    </source>
</evidence>
<dbReference type="InterPro" id="IPR005314">
    <property type="entry name" value="Peptidase_C50"/>
</dbReference>
<name>A0A0P5ZU88_9CRUS</name>
<dbReference type="GO" id="GO:0005737">
    <property type="term" value="C:cytoplasm"/>
    <property type="evidence" value="ECO:0007669"/>
    <property type="project" value="TreeGrafter"/>
</dbReference>
<organism evidence="6">
    <name type="scientific">Daphnia magna</name>
    <dbReference type="NCBI Taxonomy" id="35525"/>
    <lineage>
        <taxon>Eukaryota</taxon>
        <taxon>Metazoa</taxon>
        <taxon>Ecdysozoa</taxon>
        <taxon>Arthropoda</taxon>
        <taxon>Crustacea</taxon>
        <taxon>Branchiopoda</taxon>
        <taxon>Diplostraca</taxon>
        <taxon>Cladocera</taxon>
        <taxon>Anomopoda</taxon>
        <taxon>Daphniidae</taxon>
        <taxon>Daphnia</taxon>
    </lineage>
</organism>
<evidence type="ECO:0000256" key="2">
    <source>
        <dbReference type="ARBA" id="ARBA00012489"/>
    </source>
</evidence>
<dbReference type="PANTHER" id="PTHR12792:SF0">
    <property type="entry name" value="SEPARIN"/>
    <property type="match status" value="1"/>
</dbReference>
<dbReference type="GO" id="GO:0006508">
    <property type="term" value="P:proteolysis"/>
    <property type="evidence" value="ECO:0007669"/>
    <property type="project" value="InterPro"/>
</dbReference>
<keyword evidence="4" id="KW-0159">Chromosome partition</keyword>
<sequence>MYLHSSLIGCGWYLVVLKNVLESKNILDKTIVMNQSFPCSPFYSVLLKKKAENLFHENENHKGFAHLVDAHCVAIRHAAVNAHRDRAKKKLSKSKTTTQGGIEDSKTTCQLDQCFQFTKADFPTWLYSLPPEWTVVHISEMWQGHESLKMQGFGPPPLVYSLPKLIIARFHGGKNGSFITKFIDQPAGGLSNGSLLAELNTILENNRIVNRDFRGNRAQYWKLKQEHHDQLKVLVDSLENWWLDFCKCLLLGELCDAADVLLLNRVTSSVIDLMKKMKRNVTVDEETWIKLLISCHSYLSRQQFVRGLLKILNTVVRNPLITELVGYFKTLQPELEKLKNAKRNPVILVLDKVIQQLPWESITMLSTTPVSRIPSLHFLNSLTLKHTLHRFVQNAPRNTISPRTNLKLPSIGVEVNPNLAYYVLNPGQDLPGVQLRLQPILEKIWGKHCGLSGSIPVEQQIKQSLIERDIFLYCGHGSGSKYLPNDHLIKLDCRATPILMGCSSGQLTASGRIVDPTGAPICYLLAGSPGMIGMLWEVTDVDCDRFTVRLLDLLLGARKCDRLEKQNLTPPNQKTNKTDLPSPPEQLEPEVLRAVAQSRPITKNFLTGAAAVVYGLPIRTLDFNSNNS</sequence>
<accession>A0A0P5ZU88</accession>
<evidence type="ECO:0000313" key="6">
    <source>
        <dbReference type="EMBL" id="JAN35567.1"/>
    </source>
</evidence>
<protein>
    <recommendedName>
        <fullName evidence="2">separase</fullName>
        <ecNumber evidence="2">3.4.22.49</ecNumber>
    </recommendedName>
</protein>
<dbReference type="GO" id="GO:0072686">
    <property type="term" value="C:mitotic spindle"/>
    <property type="evidence" value="ECO:0007669"/>
    <property type="project" value="TreeGrafter"/>
</dbReference>